<feature type="transmembrane region" description="Helical" evidence="3">
    <location>
        <begin position="277"/>
        <end position="300"/>
    </location>
</feature>
<accession>A0A2K9EJ74</accession>
<name>A0A2K9EJ74_9RHOB</name>
<feature type="compositionally biased region" description="Low complexity" evidence="2">
    <location>
        <begin position="126"/>
        <end position="140"/>
    </location>
</feature>
<feature type="region of interest" description="Disordered" evidence="2">
    <location>
        <begin position="206"/>
        <end position="252"/>
    </location>
</feature>
<keyword evidence="3" id="KW-1133">Transmembrane helix</keyword>
<evidence type="ECO:0000256" key="3">
    <source>
        <dbReference type="SAM" id="Phobius"/>
    </source>
</evidence>
<dbReference type="InterPro" id="IPR050445">
    <property type="entry name" value="Bact_polysacc_biosynth/exp"/>
</dbReference>
<evidence type="ECO:0000256" key="1">
    <source>
        <dbReference type="SAM" id="Coils"/>
    </source>
</evidence>
<feature type="compositionally biased region" description="Basic and acidic residues" evidence="2">
    <location>
        <begin position="10"/>
        <end position="24"/>
    </location>
</feature>
<feature type="transmembrane region" description="Helical" evidence="3">
    <location>
        <begin position="612"/>
        <end position="632"/>
    </location>
</feature>
<evidence type="ECO:0000313" key="5">
    <source>
        <dbReference type="Proteomes" id="UP000233742"/>
    </source>
</evidence>
<keyword evidence="3" id="KW-0812">Transmembrane</keyword>
<feature type="compositionally biased region" description="Basic and acidic residues" evidence="2">
    <location>
        <begin position="239"/>
        <end position="252"/>
    </location>
</feature>
<reference evidence="4 5" key="1">
    <citation type="submission" date="2017-12" db="EMBL/GenBank/DDBJ databases">
        <authorList>
            <person name="Hurst M.R.H."/>
        </authorList>
    </citation>
    <scope>NUCLEOTIDE SEQUENCE [LARGE SCALE GENOMIC DNA]</scope>
    <source>
        <strain evidence="4 5">BM15</strain>
    </source>
</reference>
<organism evidence="4 5">
    <name type="scientific">Paracoccus tegillarcae</name>
    <dbReference type="NCBI Taxonomy" id="1529068"/>
    <lineage>
        <taxon>Bacteria</taxon>
        <taxon>Pseudomonadati</taxon>
        <taxon>Pseudomonadota</taxon>
        <taxon>Alphaproteobacteria</taxon>
        <taxon>Rhodobacterales</taxon>
        <taxon>Paracoccaceae</taxon>
        <taxon>Paracoccus</taxon>
    </lineage>
</organism>
<feature type="compositionally biased region" description="Polar residues" evidence="2">
    <location>
        <begin position="52"/>
        <end position="62"/>
    </location>
</feature>
<evidence type="ECO:0000256" key="2">
    <source>
        <dbReference type="SAM" id="MobiDB-lite"/>
    </source>
</evidence>
<keyword evidence="5" id="KW-1185">Reference proteome</keyword>
<keyword evidence="3" id="KW-0472">Membrane</keyword>
<proteinExistence type="predicted"/>
<dbReference type="Gene3D" id="1.20.120.1490">
    <property type="match status" value="1"/>
</dbReference>
<protein>
    <submittedName>
        <fullName evidence="4">Capsule biosynthesis protein</fullName>
    </submittedName>
</protein>
<keyword evidence="1" id="KW-0175">Coiled coil</keyword>
<feature type="region of interest" description="Disordered" evidence="2">
    <location>
        <begin position="1"/>
        <end position="143"/>
    </location>
</feature>
<dbReference type="RefSeq" id="WP_101461091.1">
    <property type="nucleotide sequence ID" value="NZ_CP025408.1"/>
</dbReference>
<dbReference type="EMBL" id="CP025408">
    <property type="protein sequence ID" value="AUH34429.1"/>
    <property type="molecule type" value="Genomic_DNA"/>
</dbReference>
<feature type="coiled-coil region" evidence="1">
    <location>
        <begin position="445"/>
        <end position="537"/>
    </location>
</feature>
<sequence length="638" mass="69399">MTTPPRARRFHIDRVGTGFDDRRSGQPSAAEPAQTTQDDTAGAGDPPKPGTAGSTPFSSSRIAISVRKKNPDEPANDVDTRGDDGRIPSAESLMQSGPIDDGFGDRRFPTAEPAPQSEGDRPANQDAPAASATTAAAGTSSDDHAGKIAAIKAENLTVRQLRIARRIAALHQIEVESDEEAVLLLRERGIDPSHRTAVGRVLSAEGARAQAAPSPNAPTVLSRPSNLPAAPKVTAPARPEPKENNGLRSREELTEDKRAAEIYLIQRDIARRRRRRLAMVFIRLAFFVFLPTAIAGWYYYTLATPLYATKSQFQIQQANGAGGSEAGGMLAGMQMATNPDSIAVQSYLTSRDAMLRLDRDMGFKRAFQDPLIDPVQRLSPDASNEAAYKVYQKSVKIGYDPTEGMINMEVIAPDPQLSEGFSLALIEYAEGQVDQMTSRLRDDQMTGAMESYQDAEQKVLDAQRQVQKLQQELGVLDPAAEGGVVMQQISQLEIQLNTKELELGSLLANPRPQQSRVDALNGEIGRLQEMITQTRQQLTQGNETRSSLAAISGELRIAEGDLSTRQELLAQSAAQLETARIEANKQVRYLSMSVSPTPPDEPTYPKAFQNTLVAFLVFSGIYLMMSLTASILREQVSS</sequence>
<dbReference type="PANTHER" id="PTHR32309">
    <property type="entry name" value="TYROSINE-PROTEIN KINASE"/>
    <property type="match status" value="1"/>
</dbReference>
<dbReference type="GO" id="GO:0005886">
    <property type="term" value="C:plasma membrane"/>
    <property type="evidence" value="ECO:0007669"/>
    <property type="project" value="TreeGrafter"/>
</dbReference>
<dbReference type="Proteomes" id="UP000233742">
    <property type="component" value="Chromosome"/>
</dbReference>
<gene>
    <name evidence="4" type="ORF">CUV01_14460</name>
</gene>
<dbReference type="OrthoDB" id="7810642at2"/>
<dbReference type="PANTHER" id="PTHR32309:SF13">
    <property type="entry name" value="FERRIC ENTEROBACTIN TRANSPORT PROTEIN FEPE"/>
    <property type="match status" value="1"/>
</dbReference>
<dbReference type="KEGG" id="paro:CUV01_14460"/>
<evidence type="ECO:0000313" key="4">
    <source>
        <dbReference type="EMBL" id="AUH34429.1"/>
    </source>
</evidence>
<dbReference type="GO" id="GO:0004713">
    <property type="term" value="F:protein tyrosine kinase activity"/>
    <property type="evidence" value="ECO:0007669"/>
    <property type="project" value="TreeGrafter"/>
</dbReference>
<dbReference type="AlphaFoldDB" id="A0A2K9EJ74"/>